<reference evidence="2" key="2">
    <citation type="submission" date="2020-09" db="EMBL/GenBank/DDBJ databases">
        <authorList>
            <person name="Sun Q."/>
            <person name="Ohkuma M."/>
        </authorList>
    </citation>
    <scope>NUCLEOTIDE SEQUENCE</scope>
    <source>
        <strain evidence="2">JCM 4346</strain>
    </source>
</reference>
<name>A0A918FG65_9ACTN</name>
<dbReference type="EMBL" id="BMSX01000015">
    <property type="protein sequence ID" value="GGR35795.1"/>
    <property type="molecule type" value="Genomic_DNA"/>
</dbReference>
<proteinExistence type="predicted"/>
<dbReference type="AlphaFoldDB" id="A0A918FG65"/>
<feature type="region of interest" description="Disordered" evidence="1">
    <location>
        <begin position="257"/>
        <end position="286"/>
    </location>
</feature>
<feature type="compositionally biased region" description="Pro residues" evidence="1">
    <location>
        <begin position="266"/>
        <end position="278"/>
    </location>
</feature>
<evidence type="ECO:0000313" key="3">
    <source>
        <dbReference type="Proteomes" id="UP000658320"/>
    </source>
</evidence>
<evidence type="ECO:0000313" key="2">
    <source>
        <dbReference type="EMBL" id="GGR35795.1"/>
    </source>
</evidence>
<sequence>MIPYLRPRCAEAREALESALGRAVSDQEGLTDHTIVAYSPPLDFYTLDDEQAVWTSAQWAEHLDDPLVEHPFTASTLGDRHAIFHLDVRLHLGDRALTGPEWAEIVRRLARAAGIDQPGDDNGCRWIAVQAQPGRIDLIANLIRRDGTWQPRHPNLARRVAAEARRIETDLRLIPVRTTPQRRVSAAAPAPCASAQLATVLAQLADERSGPLATVRGLVEHAAHRLARLPGAVGPDSSHRLELIARRLHGIQQDLDDAAAQLDPAPGRPGVPATPPAPRNAARPSP</sequence>
<accession>A0A918FG65</accession>
<comment type="caution">
    <text evidence="2">The sequence shown here is derived from an EMBL/GenBank/DDBJ whole genome shotgun (WGS) entry which is preliminary data.</text>
</comment>
<keyword evidence="3" id="KW-1185">Reference proteome</keyword>
<protein>
    <recommendedName>
        <fullName evidence="4">Relaxase/mobilization nuclease</fullName>
    </recommendedName>
</protein>
<gene>
    <name evidence="2" type="ORF">GCM10010251_60290</name>
</gene>
<organism evidence="2 3">
    <name type="scientific">Streptomyces aurantiogriseus</name>
    <dbReference type="NCBI Taxonomy" id="66870"/>
    <lineage>
        <taxon>Bacteria</taxon>
        <taxon>Bacillati</taxon>
        <taxon>Actinomycetota</taxon>
        <taxon>Actinomycetes</taxon>
        <taxon>Kitasatosporales</taxon>
        <taxon>Streptomycetaceae</taxon>
        <taxon>Streptomyces</taxon>
    </lineage>
</organism>
<evidence type="ECO:0008006" key="4">
    <source>
        <dbReference type="Google" id="ProtNLM"/>
    </source>
</evidence>
<evidence type="ECO:0000256" key="1">
    <source>
        <dbReference type="SAM" id="MobiDB-lite"/>
    </source>
</evidence>
<reference evidence="2" key="1">
    <citation type="journal article" date="2014" name="Int. J. Syst. Evol. Microbiol.">
        <title>Complete genome sequence of Corynebacterium casei LMG S-19264T (=DSM 44701T), isolated from a smear-ripened cheese.</title>
        <authorList>
            <consortium name="US DOE Joint Genome Institute (JGI-PGF)"/>
            <person name="Walter F."/>
            <person name="Albersmeier A."/>
            <person name="Kalinowski J."/>
            <person name="Ruckert C."/>
        </authorList>
    </citation>
    <scope>NUCLEOTIDE SEQUENCE</scope>
    <source>
        <strain evidence="2">JCM 4346</strain>
    </source>
</reference>
<dbReference type="Proteomes" id="UP000658320">
    <property type="component" value="Unassembled WGS sequence"/>
</dbReference>
<dbReference type="RefSeq" id="WP_189940901.1">
    <property type="nucleotide sequence ID" value="NZ_BMSX01000015.1"/>
</dbReference>